<evidence type="ECO:0000313" key="2">
    <source>
        <dbReference type="Proteomes" id="UP000427769"/>
    </source>
</evidence>
<dbReference type="Proteomes" id="UP000427769">
    <property type="component" value="Chromosome"/>
</dbReference>
<accession>A0A5K7ZAN8</accession>
<gene>
    <name evidence="1" type="ORF">DSCW_29410</name>
</gene>
<sequence length="100" mass="11303">MEFHHGDFGFFQGGIEVPAHHIVVVHRVAYGSILDSPVVTDDSDMTELADQFTIEVWGILDLLEIMKENGHATKSQIKALIEFLEYNNDLPYPSFKKKAV</sequence>
<protein>
    <submittedName>
        <fullName evidence="1">Uncharacterized protein</fullName>
    </submittedName>
</protein>
<keyword evidence="2" id="KW-1185">Reference proteome</keyword>
<proteinExistence type="predicted"/>
<reference evidence="1 2" key="1">
    <citation type="submission" date="2019-11" db="EMBL/GenBank/DDBJ databases">
        <title>Comparative genomics of hydrocarbon-degrading Desulfosarcina strains.</title>
        <authorList>
            <person name="Watanabe M."/>
            <person name="Kojima H."/>
            <person name="Fukui M."/>
        </authorList>
    </citation>
    <scope>NUCLEOTIDE SEQUENCE [LARGE SCALE GENOMIC DNA]</scope>
    <source>
        <strain evidence="1 2">PP31</strain>
    </source>
</reference>
<dbReference type="EMBL" id="AP021875">
    <property type="protein sequence ID" value="BBO75524.1"/>
    <property type="molecule type" value="Genomic_DNA"/>
</dbReference>
<evidence type="ECO:0000313" key="1">
    <source>
        <dbReference type="EMBL" id="BBO75524.1"/>
    </source>
</evidence>
<name>A0A5K7ZAN8_9BACT</name>
<organism evidence="1 2">
    <name type="scientific">Desulfosarcina widdelii</name>
    <dbReference type="NCBI Taxonomy" id="947919"/>
    <lineage>
        <taxon>Bacteria</taxon>
        <taxon>Pseudomonadati</taxon>
        <taxon>Thermodesulfobacteriota</taxon>
        <taxon>Desulfobacteria</taxon>
        <taxon>Desulfobacterales</taxon>
        <taxon>Desulfosarcinaceae</taxon>
        <taxon>Desulfosarcina</taxon>
    </lineage>
</organism>
<dbReference type="KEGG" id="dwd:DSCW_29410"/>
<dbReference type="AlphaFoldDB" id="A0A5K7ZAN8"/>